<protein>
    <recommendedName>
        <fullName evidence="1">EamA domain-containing protein</fullName>
    </recommendedName>
</protein>
<name>A0A813ISZ1_POLGL</name>
<dbReference type="EMBL" id="CAJNNW010013419">
    <property type="protein sequence ID" value="CAE8655330.1"/>
    <property type="molecule type" value="Genomic_DNA"/>
</dbReference>
<proteinExistence type="predicted"/>
<evidence type="ECO:0000313" key="3">
    <source>
        <dbReference type="Proteomes" id="UP000626109"/>
    </source>
</evidence>
<accession>A0A813ISZ1</accession>
<dbReference type="GO" id="GO:0016020">
    <property type="term" value="C:membrane"/>
    <property type="evidence" value="ECO:0007669"/>
    <property type="project" value="InterPro"/>
</dbReference>
<dbReference type="AlphaFoldDB" id="A0A813ISZ1"/>
<dbReference type="InterPro" id="IPR037185">
    <property type="entry name" value="EmrE-like"/>
</dbReference>
<dbReference type="SUPFAM" id="SSF103481">
    <property type="entry name" value="Multidrug resistance efflux transporter EmrE"/>
    <property type="match status" value="1"/>
</dbReference>
<reference evidence="2" key="1">
    <citation type="submission" date="2021-02" db="EMBL/GenBank/DDBJ databases">
        <authorList>
            <person name="Dougan E. K."/>
            <person name="Rhodes N."/>
            <person name="Thang M."/>
            <person name="Chan C."/>
        </authorList>
    </citation>
    <scope>NUCLEOTIDE SEQUENCE</scope>
</reference>
<dbReference type="Proteomes" id="UP000626109">
    <property type="component" value="Unassembled WGS sequence"/>
</dbReference>
<evidence type="ECO:0000259" key="1">
    <source>
        <dbReference type="Pfam" id="PF00892"/>
    </source>
</evidence>
<dbReference type="InterPro" id="IPR000620">
    <property type="entry name" value="EamA_dom"/>
</dbReference>
<comment type="caution">
    <text evidence="2">The sequence shown here is derived from an EMBL/GenBank/DDBJ whole genome shotgun (WGS) entry which is preliminary data.</text>
</comment>
<feature type="non-terminal residue" evidence="2">
    <location>
        <position position="162"/>
    </location>
</feature>
<gene>
    <name evidence="2" type="ORF">PGLA2088_LOCUS11567</name>
</gene>
<feature type="domain" description="EamA" evidence="1">
    <location>
        <begin position="8"/>
        <end position="99"/>
    </location>
</feature>
<organism evidence="2 3">
    <name type="scientific">Polarella glacialis</name>
    <name type="common">Dinoflagellate</name>
    <dbReference type="NCBI Taxonomy" id="89957"/>
    <lineage>
        <taxon>Eukaryota</taxon>
        <taxon>Sar</taxon>
        <taxon>Alveolata</taxon>
        <taxon>Dinophyceae</taxon>
        <taxon>Suessiales</taxon>
        <taxon>Suessiaceae</taxon>
        <taxon>Polarella</taxon>
    </lineage>
</organism>
<evidence type="ECO:0000313" key="2">
    <source>
        <dbReference type="EMBL" id="CAE8655330.1"/>
    </source>
</evidence>
<feature type="non-terminal residue" evidence="2">
    <location>
        <position position="1"/>
    </location>
</feature>
<sequence>ACAGVSLCLIGRLLVGPDLALPTSARDLKLVLLAGLCVWANQLSYIIGLKLADPVSGAAWQPSQPVLTAIFAIIAGYERPSSRRALGILIATAGAMFMVLHDGSSGVAPPFGDAATILSAQSTSLQGHALFFLNCCAASCYVLTSKQLLLRYHPACVTGWAY</sequence>
<dbReference type="Pfam" id="PF00892">
    <property type="entry name" value="EamA"/>
    <property type="match status" value="1"/>
</dbReference>